<dbReference type="CDD" id="cd05483">
    <property type="entry name" value="retropepsin_like_bacteria"/>
    <property type="match status" value="1"/>
</dbReference>
<protein>
    <recommendedName>
        <fullName evidence="2">Peptidase A2 domain-containing protein</fullName>
    </recommendedName>
</protein>
<dbReference type="Pfam" id="PF13650">
    <property type="entry name" value="Asp_protease_2"/>
    <property type="match status" value="1"/>
</dbReference>
<proteinExistence type="predicted"/>
<name>A0A3B1BHH7_9ZZZZ</name>
<organism evidence="1">
    <name type="scientific">hydrothermal vent metagenome</name>
    <dbReference type="NCBI Taxonomy" id="652676"/>
    <lineage>
        <taxon>unclassified sequences</taxon>
        <taxon>metagenomes</taxon>
        <taxon>ecological metagenomes</taxon>
    </lineage>
</organism>
<reference evidence="1" key="1">
    <citation type="submission" date="2018-06" db="EMBL/GenBank/DDBJ databases">
        <authorList>
            <person name="Zhirakovskaya E."/>
        </authorList>
    </citation>
    <scope>NUCLEOTIDE SEQUENCE</scope>
</reference>
<sequence length="177" mass="19287">MNLTKRLLCGVLLFGMEGVSVALAVPPGHVVPMVEKRVKTFYVQGLIAGIGRVDFLVDTGSSYNTIDEHSLAILQEQGRASFVRDLTGVLANGQRERVAVYRLDVIRLGDDCELHDVEAAVFPGRTRHILGLSGLRKAGNFTFSFEPPQLLLSSCLPVTTQTADERLAAAQNEPVIR</sequence>
<dbReference type="Gene3D" id="2.40.70.10">
    <property type="entry name" value="Acid Proteases"/>
    <property type="match status" value="1"/>
</dbReference>
<dbReference type="InterPro" id="IPR021109">
    <property type="entry name" value="Peptidase_aspartic_dom_sf"/>
</dbReference>
<gene>
    <name evidence="1" type="ORF">MNBD_GAMMA19-654</name>
</gene>
<evidence type="ECO:0000313" key="1">
    <source>
        <dbReference type="EMBL" id="VAX04397.1"/>
    </source>
</evidence>
<evidence type="ECO:0008006" key="2">
    <source>
        <dbReference type="Google" id="ProtNLM"/>
    </source>
</evidence>
<dbReference type="EMBL" id="UOFV01000468">
    <property type="protein sequence ID" value="VAX04397.1"/>
    <property type="molecule type" value="Genomic_DNA"/>
</dbReference>
<accession>A0A3B1BHH7</accession>
<dbReference type="InterPro" id="IPR034122">
    <property type="entry name" value="Retropepsin-like_bacterial"/>
</dbReference>
<dbReference type="SUPFAM" id="SSF50630">
    <property type="entry name" value="Acid proteases"/>
    <property type="match status" value="1"/>
</dbReference>
<dbReference type="AlphaFoldDB" id="A0A3B1BHH7"/>